<dbReference type="EMBL" id="AP025739">
    <property type="protein sequence ID" value="BDI32821.1"/>
    <property type="molecule type" value="Genomic_DNA"/>
</dbReference>
<dbReference type="Proteomes" id="UP000287394">
    <property type="component" value="Chromosome"/>
</dbReference>
<name>A0A402CQ46_9BACT</name>
<accession>A0A402CQ46</accession>
<protein>
    <submittedName>
        <fullName evidence="1">Uncharacterized protein</fullName>
    </submittedName>
</protein>
<sequence>MYNCRIELLWETHRKTMANSRDDAPRSKQKQIRIPGVKPADPKDRAAQVAQALRDLERIGAAFSVTDVCDRTGISRATIYRHKELRDLIGARGDAPRKVDAAVHEKLESRHHTMKAKARDLRRQLAETETSWEVMRERALQAERRLGHAEQRIEELSQQLARATQTNGSSHALDQVARELGAETVRRAKRQLARALHPDLFAKDAAAAALATEILKALNAL</sequence>
<evidence type="ECO:0000313" key="2">
    <source>
        <dbReference type="Proteomes" id="UP000287394"/>
    </source>
</evidence>
<gene>
    <name evidence="1" type="ORF">CCAX7_48720</name>
</gene>
<organism evidence="1 2">
    <name type="scientific">Capsulimonas corticalis</name>
    <dbReference type="NCBI Taxonomy" id="2219043"/>
    <lineage>
        <taxon>Bacteria</taxon>
        <taxon>Bacillati</taxon>
        <taxon>Armatimonadota</taxon>
        <taxon>Armatimonadia</taxon>
        <taxon>Capsulimonadales</taxon>
        <taxon>Capsulimonadaceae</taxon>
        <taxon>Capsulimonas</taxon>
    </lineage>
</organism>
<reference evidence="1 2" key="1">
    <citation type="journal article" date="2019" name="Int. J. Syst. Evol. Microbiol.">
        <title>Capsulimonas corticalis gen. nov., sp. nov., an aerobic capsulated bacterium, of a novel bacterial order, Capsulimonadales ord. nov., of the class Armatimonadia of the phylum Armatimonadetes.</title>
        <authorList>
            <person name="Li J."/>
            <person name="Kudo C."/>
            <person name="Tonouchi A."/>
        </authorList>
    </citation>
    <scope>NUCLEOTIDE SEQUENCE [LARGE SCALE GENOMIC DNA]</scope>
    <source>
        <strain evidence="1 2">AX-7</strain>
    </source>
</reference>
<evidence type="ECO:0000313" key="1">
    <source>
        <dbReference type="EMBL" id="BDI32821.1"/>
    </source>
</evidence>
<proteinExistence type="predicted"/>
<keyword evidence="2" id="KW-1185">Reference proteome</keyword>
<dbReference type="KEGG" id="ccot:CCAX7_48720"/>
<dbReference type="AlphaFoldDB" id="A0A402CQ46"/>